<proteinExistence type="predicted"/>
<keyword evidence="4" id="KW-1185">Reference proteome</keyword>
<dbReference type="PANTHER" id="PTHR47331:SF5">
    <property type="entry name" value="RIBONUCLEASE H"/>
    <property type="match status" value="1"/>
</dbReference>
<feature type="region of interest" description="Disordered" evidence="1">
    <location>
        <begin position="1"/>
        <end position="45"/>
    </location>
</feature>
<feature type="compositionally biased region" description="Basic and acidic residues" evidence="1">
    <location>
        <begin position="337"/>
        <end position="347"/>
    </location>
</feature>
<organism evidence="3 4">
    <name type="scientific">Patella caerulea</name>
    <name type="common">Rayed Mediterranean limpet</name>
    <dbReference type="NCBI Taxonomy" id="87958"/>
    <lineage>
        <taxon>Eukaryota</taxon>
        <taxon>Metazoa</taxon>
        <taxon>Spiralia</taxon>
        <taxon>Lophotrochozoa</taxon>
        <taxon>Mollusca</taxon>
        <taxon>Gastropoda</taxon>
        <taxon>Patellogastropoda</taxon>
        <taxon>Patelloidea</taxon>
        <taxon>Patellidae</taxon>
        <taxon>Patella</taxon>
    </lineage>
</organism>
<dbReference type="Pfam" id="PF05585">
    <property type="entry name" value="DUF1758"/>
    <property type="match status" value="1"/>
</dbReference>
<comment type="caution">
    <text evidence="3">The sequence shown here is derived from an EMBL/GenBank/DDBJ whole genome shotgun (WGS) entry which is preliminary data.</text>
</comment>
<name>A0AAN8J7C2_PATCE</name>
<feature type="region of interest" description="Disordered" evidence="1">
    <location>
        <begin position="326"/>
        <end position="355"/>
    </location>
</feature>
<feature type="compositionally biased region" description="Polar residues" evidence="1">
    <location>
        <begin position="8"/>
        <end position="45"/>
    </location>
</feature>
<dbReference type="AlphaFoldDB" id="A0AAN8J7C2"/>
<dbReference type="Proteomes" id="UP001347796">
    <property type="component" value="Unassembled WGS sequence"/>
</dbReference>
<protein>
    <recommendedName>
        <fullName evidence="2">DUF1758 domain-containing protein</fullName>
    </recommendedName>
</protein>
<evidence type="ECO:0000259" key="2">
    <source>
        <dbReference type="Pfam" id="PF05585"/>
    </source>
</evidence>
<evidence type="ECO:0000313" key="4">
    <source>
        <dbReference type="Proteomes" id="UP001347796"/>
    </source>
</evidence>
<dbReference type="PANTHER" id="PTHR47331">
    <property type="entry name" value="PHD-TYPE DOMAIN-CONTAINING PROTEIN"/>
    <property type="match status" value="1"/>
</dbReference>
<reference evidence="3 4" key="1">
    <citation type="submission" date="2024-01" db="EMBL/GenBank/DDBJ databases">
        <title>The genome of the rayed Mediterranean limpet Patella caerulea (Linnaeus, 1758).</title>
        <authorList>
            <person name="Anh-Thu Weber A."/>
            <person name="Halstead-Nussloch G."/>
        </authorList>
    </citation>
    <scope>NUCLEOTIDE SEQUENCE [LARGE SCALE GENOMIC DNA]</scope>
    <source>
        <strain evidence="3">AATW-2023a</strain>
        <tissue evidence="3">Whole specimen</tissue>
    </source>
</reference>
<feature type="domain" description="DUF1758" evidence="2">
    <location>
        <begin position="67"/>
        <end position="214"/>
    </location>
</feature>
<dbReference type="EMBL" id="JAZGQO010000013">
    <property type="protein sequence ID" value="KAK6171842.1"/>
    <property type="molecule type" value="Genomic_DNA"/>
</dbReference>
<evidence type="ECO:0000256" key="1">
    <source>
        <dbReference type="SAM" id="MobiDB-lite"/>
    </source>
</evidence>
<accession>A0AAN8J7C2</accession>
<dbReference type="InterPro" id="IPR008737">
    <property type="entry name" value="DUF1758"/>
</dbReference>
<sequence length="378" mass="43057">MKSICNGRHQQSVCNVNHQSRGDTNTGRLPQPHQNQPSNLNVTTTTARTKRGNVLLQTARAFVYNQVTNTDKPVRLLFDSASQRTYITPTTTNNLSIQPIKSETLNLNTFGSETFDKKHCDLYNLQLRTLSGDFVEVKSLSVPSICSPLPIKLNIQNYPYLLELQLADHYEEFEDNAIDILIGADYYWDFISSEQVREEDSPVAINSKFGWLISGPIKGVVNADNSTVTNLIIVSQPINVFEEDSNTHLIDNLRRFWDVESIGIMNTNDTKSDNFSDFMNIRFDDQEQRFQLVYHGRNSYGLTPTITCVSRLHHLKSKLQKTLSTVRQPVPDSDLGEVDRREDKPTTKMDLPNPTTTTYQSTIVWTRVQTLHHILSMC</sequence>
<evidence type="ECO:0000313" key="3">
    <source>
        <dbReference type="EMBL" id="KAK6171842.1"/>
    </source>
</evidence>
<gene>
    <name evidence="3" type="ORF">SNE40_018267</name>
</gene>